<dbReference type="PANTHER" id="PTHR11200:SF300">
    <property type="entry name" value="TYPE II INOSITOL 1,4,5-TRISPHOSPHATE 5-PHOSPHATASE"/>
    <property type="match status" value="1"/>
</dbReference>
<dbReference type="InterPro" id="IPR000300">
    <property type="entry name" value="IPPc"/>
</dbReference>
<dbReference type="SUPFAM" id="SSF56219">
    <property type="entry name" value="DNase I-like"/>
    <property type="match status" value="1"/>
</dbReference>
<feature type="compositionally biased region" description="Polar residues" evidence="1">
    <location>
        <begin position="1"/>
        <end position="21"/>
    </location>
</feature>
<reference evidence="3 4" key="1">
    <citation type="submission" date="2024-10" db="EMBL/GenBank/DDBJ databases">
        <title>Updated reference genomes for cyclostephanoid diatoms.</title>
        <authorList>
            <person name="Roberts W.R."/>
            <person name="Alverson A.J."/>
        </authorList>
    </citation>
    <scope>NUCLEOTIDE SEQUENCE [LARGE SCALE GENOMIC DNA]</scope>
    <source>
        <strain evidence="3 4">AJA228-03</strain>
    </source>
</reference>
<organism evidence="3 4">
    <name type="scientific">Cyclostephanos tholiformis</name>
    <dbReference type="NCBI Taxonomy" id="382380"/>
    <lineage>
        <taxon>Eukaryota</taxon>
        <taxon>Sar</taxon>
        <taxon>Stramenopiles</taxon>
        <taxon>Ochrophyta</taxon>
        <taxon>Bacillariophyta</taxon>
        <taxon>Coscinodiscophyceae</taxon>
        <taxon>Thalassiosirophycidae</taxon>
        <taxon>Stephanodiscales</taxon>
        <taxon>Stephanodiscaceae</taxon>
        <taxon>Cyclostephanos</taxon>
    </lineage>
</organism>
<dbReference type="Gene3D" id="3.60.10.10">
    <property type="entry name" value="Endonuclease/exonuclease/phosphatase"/>
    <property type="match status" value="1"/>
</dbReference>
<dbReference type="Proteomes" id="UP001530377">
    <property type="component" value="Unassembled WGS sequence"/>
</dbReference>
<gene>
    <name evidence="3" type="ORF">ACHAXA_004481</name>
</gene>
<dbReference type="InterPro" id="IPR036691">
    <property type="entry name" value="Endo/exonu/phosph_ase_sf"/>
</dbReference>
<keyword evidence="4" id="KW-1185">Reference proteome</keyword>
<feature type="region of interest" description="Disordered" evidence="1">
    <location>
        <begin position="181"/>
        <end position="293"/>
    </location>
</feature>
<dbReference type="AlphaFoldDB" id="A0ABD3RYQ9"/>
<feature type="compositionally biased region" description="Basic and acidic residues" evidence="1">
    <location>
        <begin position="183"/>
        <end position="209"/>
    </location>
</feature>
<evidence type="ECO:0000256" key="1">
    <source>
        <dbReference type="SAM" id="MobiDB-lite"/>
    </source>
</evidence>
<proteinExistence type="predicted"/>
<comment type="caution">
    <text evidence="3">The sequence shown here is derived from an EMBL/GenBank/DDBJ whole genome shotgun (WGS) entry which is preliminary data.</text>
</comment>
<dbReference type="PANTHER" id="PTHR11200">
    <property type="entry name" value="INOSITOL 5-PHOSPHATASE"/>
    <property type="match status" value="1"/>
</dbReference>
<evidence type="ECO:0000313" key="3">
    <source>
        <dbReference type="EMBL" id="KAL3817355.1"/>
    </source>
</evidence>
<evidence type="ECO:0000259" key="2">
    <source>
        <dbReference type="SMART" id="SM00128"/>
    </source>
</evidence>
<dbReference type="SMART" id="SM00128">
    <property type="entry name" value="IPPc"/>
    <property type="match status" value="1"/>
</dbReference>
<feature type="compositionally biased region" description="Basic and acidic residues" evidence="1">
    <location>
        <begin position="260"/>
        <end position="276"/>
    </location>
</feature>
<evidence type="ECO:0000313" key="4">
    <source>
        <dbReference type="Proteomes" id="UP001530377"/>
    </source>
</evidence>
<feature type="domain" description="Inositol polyphosphate-related phosphatase" evidence="2">
    <location>
        <begin position="340"/>
        <end position="676"/>
    </location>
</feature>
<feature type="compositionally biased region" description="Basic and acidic residues" evidence="1">
    <location>
        <begin position="50"/>
        <end position="60"/>
    </location>
</feature>
<sequence length="702" mass="77600">MDQSESNASIEKSAPSATTIDDTIETMPMNGGGLMAAPEKTRGGIAIAINDHESDQRGEISDSIYDEDDREKEEKKASRDVDDDAVEIIGSAARSSGSGRDFVICSNGDDGVATTETNDENESMIRWDIFQIDAVADSTDSGQPPQQREDLIKSPGERIISEEINAACTNEDSVLDFVSSDANCREDGGSDDEKVDGAKNSTDHVRLPETKYIPRRTAGMDLTHTDELMTESSMKEASNIDDEKSAEKCEESDELNSPLDVDRDGSHVDGKRKNGDSNENIGELSDENSSFPIGECALTDDAIEQTELMQSVSAPVDTFSKLGKGSRTKNDLYVNLTGDDCVTLSIVTWNLGEAQPSEKDVSFLKRFRESDLVMIGAQECEEIKPRRTEGRRSRHLRRTIITMLGKEYVPLAIHSLGGIQCALFCHRNVLGDVEMIDLVDVACGVGGVFHNKGAIGIYLKMKRRSTNENSTKTSQILLVTGHLAAHVKNVDARNGNFKRIVSELEARAPARFLRPIRKADGSPVICDGAHLMSSMDHVFFAGDLNYRIDLPREYVERCIIDVQQCKSLGAHGRVDTLMKSLLRRDQLLQTMASGRAFSNFNEGKITFLPTFKFDKGTSNYDTSHKRRVPAWTDRIVFRSNKVSVLEYDSVAQAKHSDHRPVFGTFKLGWRGEGEGDNISSKRKTILRTKVTRERDLSKSSKS</sequence>
<dbReference type="EMBL" id="JALLPB020000107">
    <property type="protein sequence ID" value="KAL3817355.1"/>
    <property type="molecule type" value="Genomic_DNA"/>
</dbReference>
<accession>A0ABD3RYQ9</accession>
<protein>
    <recommendedName>
        <fullName evidence="2">Inositol polyphosphate-related phosphatase domain-containing protein</fullName>
    </recommendedName>
</protein>
<feature type="region of interest" description="Disordered" evidence="1">
    <location>
        <begin position="1"/>
        <end position="85"/>
    </location>
</feature>
<name>A0ABD3RYQ9_9STRA</name>
<dbReference type="InterPro" id="IPR046985">
    <property type="entry name" value="IP5"/>
</dbReference>
<dbReference type="Pfam" id="PF22669">
    <property type="entry name" value="Exo_endo_phos2"/>
    <property type="match status" value="1"/>
</dbReference>